<dbReference type="Pfam" id="PF20431">
    <property type="entry name" value="E_motif"/>
    <property type="match status" value="1"/>
</dbReference>
<keyword evidence="2" id="KW-1185">Reference proteome</keyword>
<organism evidence="1 2">
    <name type="scientific">Kingdonia uniflora</name>
    <dbReference type="NCBI Taxonomy" id="39325"/>
    <lineage>
        <taxon>Eukaryota</taxon>
        <taxon>Viridiplantae</taxon>
        <taxon>Streptophyta</taxon>
        <taxon>Embryophyta</taxon>
        <taxon>Tracheophyta</taxon>
        <taxon>Spermatophyta</taxon>
        <taxon>Magnoliopsida</taxon>
        <taxon>Ranunculales</taxon>
        <taxon>Circaeasteraceae</taxon>
        <taxon>Kingdonia</taxon>
    </lineage>
</organism>
<evidence type="ECO:0000313" key="1">
    <source>
        <dbReference type="EMBL" id="KAF6141945.1"/>
    </source>
</evidence>
<dbReference type="PANTHER" id="PTHR47926">
    <property type="entry name" value="PENTATRICOPEPTIDE REPEAT-CONTAINING PROTEIN"/>
    <property type="match status" value="1"/>
</dbReference>
<protein>
    <recommendedName>
        <fullName evidence="3">Pentatricopeptide repeat-containing protein</fullName>
    </recommendedName>
</protein>
<dbReference type="OrthoDB" id="185373at2759"/>
<reference evidence="1 2" key="1">
    <citation type="journal article" date="2020" name="IScience">
        <title>Genome Sequencing of the Endangered Kingdonia uniflora (Circaeasteraceae, Ranunculales) Reveals Potential Mechanisms of Evolutionary Specialization.</title>
        <authorList>
            <person name="Sun Y."/>
            <person name="Deng T."/>
            <person name="Zhang A."/>
            <person name="Moore M.J."/>
            <person name="Landis J.B."/>
            <person name="Lin N."/>
            <person name="Zhang H."/>
            <person name="Zhang X."/>
            <person name="Huang J."/>
            <person name="Zhang X."/>
            <person name="Sun H."/>
            <person name="Wang H."/>
        </authorList>
    </citation>
    <scope>NUCLEOTIDE SEQUENCE [LARGE SCALE GENOMIC DNA]</scope>
    <source>
        <strain evidence="1">TB1705</strain>
        <tissue evidence="1">Leaf</tissue>
    </source>
</reference>
<evidence type="ECO:0000313" key="2">
    <source>
        <dbReference type="Proteomes" id="UP000541444"/>
    </source>
</evidence>
<dbReference type="AlphaFoldDB" id="A0A7J7LH28"/>
<proteinExistence type="predicted"/>
<dbReference type="InterPro" id="IPR046960">
    <property type="entry name" value="PPR_At4g14850-like_plant"/>
</dbReference>
<sequence>MGVLGKPFEDMRISGTNPEEGLQNIKMAELASKRLLELEPEHSASYVFLSDICVDVGRWSDVEKVIATMKSRGVKKPPG</sequence>
<name>A0A7J7LH28_9MAGN</name>
<dbReference type="EMBL" id="JACGCM010002284">
    <property type="protein sequence ID" value="KAF6141945.1"/>
    <property type="molecule type" value="Genomic_DNA"/>
</dbReference>
<dbReference type="GO" id="GO:0009451">
    <property type="term" value="P:RNA modification"/>
    <property type="evidence" value="ECO:0007669"/>
    <property type="project" value="InterPro"/>
</dbReference>
<evidence type="ECO:0008006" key="3">
    <source>
        <dbReference type="Google" id="ProtNLM"/>
    </source>
</evidence>
<accession>A0A7J7LH28</accession>
<dbReference type="InterPro" id="IPR046848">
    <property type="entry name" value="E_motif"/>
</dbReference>
<dbReference type="PANTHER" id="PTHR47926:SF468">
    <property type="entry name" value="PENTATRICOPEPTIDE REPEAT-CONTAINING PROTEIN"/>
    <property type="match status" value="1"/>
</dbReference>
<comment type="caution">
    <text evidence="1">The sequence shown here is derived from an EMBL/GenBank/DDBJ whole genome shotgun (WGS) entry which is preliminary data.</text>
</comment>
<dbReference type="Proteomes" id="UP000541444">
    <property type="component" value="Unassembled WGS sequence"/>
</dbReference>
<gene>
    <name evidence="1" type="ORF">GIB67_037913</name>
</gene>
<dbReference type="GO" id="GO:0003723">
    <property type="term" value="F:RNA binding"/>
    <property type="evidence" value="ECO:0007669"/>
    <property type="project" value="InterPro"/>
</dbReference>